<keyword evidence="2" id="KW-1185">Reference proteome</keyword>
<protein>
    <recommendedName>
        <fullName evidence="3">FCP1 homology domain-containing protein</fullName>
    </recommendedName>
</protein>
<comment type="caution">
    <text evidence="1">The sequence shown here is derived from an EMBL/GenBank/DDBJ whole genome shotgun (WGS) entry which is preliminary data.</text>
</comment>
<evidence type="ECO:0000313" key="1">
    <source>
        <dbReference type="EMBL" id="KAK7486068.1"/>
    </source>
</evidence>
<name>A0ABD0KFS3_9CAEN</name>
<feature type="non-terminal residue" evidence="1">
    <location>
        <position position="1"/>
    </location>
</feature>
<evidence type="ECO:0008006" key="3">
    <source>
        <dbReference type="Google" id="ProtNLM"/>
    </source>
</evidence>
<sequence>KPETPIKLIRADLAQSPGNSILSWFLKRYLESGMDPKRFDLILLILTVERFLERLSCPLAVTLLLQCLFPEQVLSMLPEPLTTHNQLGLSDTESCLSKRESCLFIDDGSGNLARLSQGEGTPVIWLDKGRPLASWLDCHKGRTLRQTVTIGGDFGNQEEDTPSRSQNC</sequence>
<proteinExistence type="predicted"/>
<organism evidence="1 2">
    <name type="scientific">Batillaria attramentaria</name>
    <dbReference type="NCBI Taxonomy" id="370345"/>
    <lineage>
        <taxon>Eukaryota</taxon>
        <taxon>Metazoa</taxon>
        <taxon>Spiralia</taxon>
        <taxon>Lophotrochozoa</taxon>
        <taxon>Mollusca</taxon>
        <taxon>Gastropoda</taxon>
        <taxon>Caenogastropoda</taxon>
        <taxon>Sorbeoconcha</taxon>
        <taxon>Cerithioidea</taxon>
        <taxon>Batillariidae</taxon>
        <taxon>Batillaria</taxon>
    </lineage>
</organism>
<accession>A0ABD0KFS3</accession>
<dbReference type="AlphaFoldDB" id="A0ABD0KFS3"/>
<dbReference type="Proteomes" id="UP001519460">
    <property type="component" value="Unassembled WGS sequence"/>
</dbReference>
<gene>
    <name evidence="1" type="ORF">BaRGS_00022677</name>
</gene>
<evidence type="ECO:0000313" key="2">
    <source>
        <dbReference type="Proteomes" id="UP001519460"/>
    </source>
</evidence>
<dbReference type="EMBL" id="JACVVK020000184">
    <property type="protein sequence ID" value="KAK7486068.1"/>
    <property type="molecule type" value="Genomic_DNA"/>
</dbReference>
<reference evidence="1 2" key="1">
    <citation type="journal article" date="2023" name="Sci. Data">
        <title>Genome assembly of the Korean intertidal mud-creeper Batillaria attramentaria.</title>
        <authorList>
            <person name="Patra A.K."/>
            <person name="Ho P.T."/>
            <person name="Jun S."/>
            <person name="Lee S.J."/>
            <person name="Kim Y."/>
            <person name="Won Y.J."/>
        </authorList>
    </citation>
    <scope>NUCLEOTIDE SEQUENCE [LARGE SCALE GENOMIC DNA]</scope>
    <source>
        <strain evidence="1">Wonlab-2016</strain>
    </source>
</reference>